<gene>
    <name evidence="2" type="ORF">J2D77_09045</name>
</gene>
<comment type="caution">
    <text evidence="2">The sequence shown here is derived from an EMBL/GenBank/DDBJ whole genome shotgun (WGS) entry which is preliminary data.</text>
</comment>
<dbReference type="AlphaFoldDB" id="A0A939HQ26"/>
<dbReference type="Proteomes" id="UP000664073">
    <property type="component" value="Unassembled WGS sequence"/>
</dbReference>
<evidence type="ECO:0000313" key="2">
    <source>
        <dbReference type="EMBL" id="MBO1325291.1"/>
    </source>
</evidence>
<keyword evidence="3" id="KW-1185">Reference proteome</keyword>
<reference evidence="2" key="1">
    <citation type="submission" date="2021-03" db="EMBL/GenBank/DDBJ databases">
        <title>The complete genome sequence of Acetobacter sp. TBRC 12339.</title>
        <authorList>
            <person name="Charoenyingcharoen P."/>
            <person name="Yukphan P."/>
        </authorList>
    </citation>
    <scope>NUCLEOTIDE SEQUENCE</scope>
    <source>
        <strain evidence="2">TBRC 12339</strain>
    </source>
</reference>
<protein>
    <submittedName>
        <fullName evidence="2">Uncharacterized protein</fullName>
    </submittedName>
</protein>
<feature type="transmembrane region" description="Helical" evidence="1">
    <location>
        <begin position="6"/>
        <end position="29"/>
    </location>
</feature>
<dbReference type="RefSeq" id="WP_207845929.1">
    <property type="nucleotide sequence ID" value="NZ_JAFVMH010000003.1"/>
</dbReference>
<evidence type="ECO:0000313" key="3">
    <source>
        <dbReference type="Proteomes" id="UP000664073"/>
    </source>
</evidence>
<evidence type="ECO:0000256" key="1">
    <source>
        <dbReference type="SAM" id="Phobius"/>
    </source>
</evidence>
<dbReference type="EMBL" id="JAFVMH010000003">
    <property type="protein sequence ID" value="MBO1325291.1"/>
    <property type="molecule type" value="Genomic_DNA"/>
</dbReference>
<keyword evidence="1" id="KW-0472">Membrane</keyword>
<organism evidence="2 3">
    <name type="scientific">Acetobacter garciniae</name>
    <dbReference type="NCBI Taxonomy" id="2817435"/>
    <lineage>
        <taxon>Bacteria</taxon>
        <taxon>Pseudomonadati</taxon>
        <taxon>Pseudomonadota</taxon>
        <taxon>Alphaproteobacteria</taxon>
        <taxon>Acetobacterales</taxon>
        <taxon>Acetobacteraceae</taxon>
        <taxon>Acetobacter</taxon>
    </lineage>
</organism>
<keyword evidence="1" id="KW-1133">Transmembrane helix</keyword>
<sequence length="275" mass="30559">MLYTIVVAIIVLIGVAAISWVGMILYAVFSALFEKDHDVKVTVAGSRKQAVAPRPQRIDYGNGMRLGRYTAGAYGDALTLAAGGRSEMFCRLVIAYADAKEDVTSRIIDVMAFSTAATPDGEVVPYNLEAFCELRKAKRNFRADRILECAIANTGEGVSDLMSVLLSAPQTVAFERKTAILHTVDLPPVILEYQFRAPTFKRVTVKPEVIGYSEESNGDHRNWTLLFVDGMMEGKTERQRFKAERIQQVWIADHEAGIDDMSRFFLADVIPRENA</sequence>
<name>A0A939HQ26_9PROT</name>
<proteinExistence type="predicted"/>
<accession>A0A939HQ26</accession>
<keyword evidence="1" id="KW-0812">Transmembrane</keyword>